<dbReference type="EMBL" id="KN846969">
    <property type="protein sequence ID" value="KIW85812.1"/>
    <property type="molecule type" value="Genomic_DNA"/>
</dbReference>
<dbReference type="Pfam" id="PF05768">
    <property type="entry name" value="Glrx-like"/>
    <property type="match status" value="1"/>
</dbReference>
<accession>A0A0D2FGJ5</accession>
<feature type="region of interest" description="Disordered" evidence="2">
    <location>
        <begin position="40"/>
        <end position="63"/>
    </location>
</feature>
<dbReference type="RefSeq" id="XP_013289620.1">
    <property type="nucleotide sequence ID" value="XM_013434166.1"/>
</dbReference>
<evidence type="ECO:0000256" key="2">
    <source>
        <dbReference type="SAM" id="MobiDB-lite"/>
    </source>
</evidence>
<dbReference type="InterPro" id="IPR052565">
    <property type="entry name" value="Glutaredoxin-like_YDR286C"/>
</dbReference>
<evidence type="ECO:0000313" key="3">
    <source>
        <dbReference type="EMBL" id="KIW85812.1"/>
    </source>
</evidence>
<evidence type="ECO:0000313" key="4">
    <source>
        <dbReference type="Proteomes" id="UP000053029"/>
    </source>
</evidence>
<dbReference type="OrthoDB" id="429967at2759"/>
<name>A0A0D2FGJ5_9EURO</name>
<feature type="region of interest" description="Disordered" evidence="2">
    <location>
        <begin position="135"/>
        <end position="155"/>
    </location>
</feature>
<dbReference type="InterPro" id="IPR036249">
    <property type="entry name" value="Thioredoxin-like_sf"/>
</dbReference>
<dbReference type="AlphaFoldDB" id="A0A0D2FGJ5"/>
<dbReference type="PANTHER" id="PTHR33558">
    <property type="entry name" value="GLUTAREDOXIN-LIKE PROTEIN C5ORF63 HOMOLOG"/>
    <property type="match status" value="1"/>
</dbReference>
<dbReference type="Gene3D" id="3.40.30.10">
    <property type="entry name" value="Glutaredoxin"/>
    <property type="match status" value="1"/>
</dbReference>
<keyword evidence="1" id="KW-0813">Transport</keyword>
<dbReference type="VEuPathDB" id="FungiDB:Z517_01204"/>
<proteinExistence type="inferred from homology"/>
<protein>
    <recommendedName>
        <fullName evidence="1">Glutaredoxin-like protein</fullName>
    </recommendedName>
</protein>
<reference evidence="3 4" key="1">
    <citation type="submission" date="2015-01" db="EMBL/GenBank/DDBJ databases">
        <title>The Genome Sequence of Fonsecaea pedrosoi CBS 271.37.</title>
        <authorList>
            <consortium name="The Broad Institute Genomics Platform"/>
            <person name="Cuomo C."/>
            <person name="de Hoog S."/>
            <person name="Gorbushina A."/>
            <person name="Stielow B."/>
            <person name="Teixiera M."/>
            <person name="Abouelleil A."/>
            <person name="Chapman S.B."/>
            <person name="Priest M."/>
            <person name="Young S.K."/>
            <person name="Wortman J."/>
            <person name="Nusbaum C."/>
            <person name="Birren B."/>
        </authorList>
    </citation>
    <scope>NUCLEOTIDE SEQUENCE [LARGE SCALE GENOMIC DNA]</scope>
    <source>
        <strain evidence="3 4">CBS 271.37</strain>
    </source>
</reference>
<keyword evidence="4" id="KW-1185">Reference proteome</keyword>
<dbReference type="InterPro" id="IPR008554">
    <property type="entry name" value="Glutaredoxin-like"/>
</dbReference>
<dbReference type="STRING" id="1442368.A0A0D2FGJ5"/>
<dbReference type="PANTHER" id="PTHR33558:SF1">
    <property type="entry name" value="GLUTAREDOXIN-LIKE PROTEIN C5ORF63 HOMOLOG"/>
    <property type="match status" value="1"/>
</dbReference>
<dbReference type="Proteomes" id="UP000053029">
    <property type="component" value="Unassembled WGS sequence"/>
</dbReference>
<dbReference type="GeneID" id="25300694"/>
<feature type="compositionally biased region" description="Basic and acidic residues" evidence="2">
    <location>
        <begin position="49"/>
        <end position="59"/>
    </location>
</feature>
<evidence type="ECO:0000256" key="1">
    <source>
        <dbReference type="RuleBase" id="RU363082"/>
    </source>
</evidence>
<comment type="similarity">
    <text evidence="1">Belongs to the glutaredoxin family.</text>
</comment>
<dbReference type="HOGENOM" id="CLU_125054_0_2_1"/>
<keyword evidence="1" id="KW-0249">Electron transport</keyword>
<sequence length="155" mass="17130">MRPSLALASRLANIQLTLFTRANCGLCDVAKARIGEFLTKNDNNNKGTIKNENKDENNSKSKSSRVVHYAEIDIMDPAHSKWRDVYEFDVPVLHVDRSGAGKLGEPSQDFVPTLDAARKLMHRFTAQEVENAVVEVEQQQKQRGSGSDSASASSL</sequence>
<organism evidence="3 4">
    <name type="scientific">Fonsecaea pedrosoi CBS 271.37</name>
    <dbReference type="NCBI Taxonomy" id="1442368"/>
    <lineage>
        <taxon>Eukaryota</taxon>
        <taxon>Fungi</taxon>
        <taxon>Dikarya</taxon>
        <taxon>Ascomycota</taxon>
        <taxon>Pezizomycotina</taxon>
        <taxon>Eurotiomycetes</taxon>
        <taxon>Chaetothyriomycetidae</taxon>
        <taxon>Chaetothyriales</taxon>
        <taxon>Herpotrichiellaceae</taxon>
        <taxon>Fonsecaea</taxon>
    </lineage>
</organism>
<dbReference type="SUPFAM" id="SSF52833">
    <property type="entry name" value="Thioredoxin-like"/>
    <property type="match status" value="1"/>
</dbReference>
<gene>
    <name evidence="3" type="ORF">Z517_01204</name>
</gene>